<gene>
    <name evidence="1" type="ordered locus">STAUR_6295</name>
    <name evidence="2" type="ORF">STIAU_6077</name>
</gene>
<proteinExistence type="predicted"/>
<evidence type="ECO:0000313" key="1">
    <source>
        <dbReference type="EMBL" id="ADO74052.1"/>
    </source>
</evidence>
<dbReference type="EMBL" id="AAMD01000206">
    <property type="protein sequence ID" value="EAU62781.1"/>
    <property type="molecule type" value="Genomic_DNA"/>
</dbReference>
<dbReference type="AlphaFoldDB" id="Q08QM3"/>
<sequence length="287" mass="30390">MLTWKGIVPAALAVFSLVGCGVVEEGASVDESALATAEQAASSTDYPGPCQAETTVPGMPQYLSADYHGHNPDTRIVYMPDTGRFRLGISCVGTGFVIIRIGPDSAVCQYLGKCEQWQLATLSEWDVNWVRSNFPAQVPFQHTCNKHGFGWYDALYVPPGLYLAVAQAGSGLFGMVDGHGTMDTYAYSGNGGAYQPVNCPRPTVCGDGVCSWNESCGSCSQDCGECPVCGDGICARGESCYSCTDDCGFCPDPGPGCLMPGQPVPNDLSSNMRPPDCYPLPMGQPQK</sequence>
<dbReference type="HOGENOM" id="CLU_082426_0_0_7"/>
<dbReference type="Proteomes" id="UP000001351">
    <property type="component" value="Chromosome"/>
</dbReference>
<reference evidence="1 3" key="2">
    <citation type="journal article" date="2011" name="Mol. Biol. Evol.">
        <title>Comparative genomic analysis of fruiting body formation in Myxococcales.</title>
        <authorList>
            <person name="Huntley S."/>
            <person name="Hamann N."/>
            <person name="Wegener-Feldbrugge S."/>
            <person name="Treuner-Lange A."/>
            <person name="Kube M."/>
            <person name="Reinhardt R."/>
            <person name="Klages S."/>
            <person name="Muller R."/>
            <person name="Ronning C.M."/>
            <person name="Nierman W.C."/>
            <person name="Sogaard-Andersen L."/>
        </authorList>
    </citation>
    <scope>NUCLEOTIDE SEQUENCE [LARGE SCALE GENOMIC DNA]</scope>
    <source>
        <strain evidence="1 3">DW4/3-1</strain>
    </source>
</reference>
<evidence type="ECO:0000313" key="4">
    <source>
        <dbReference type="Proteomes" id="UP000032702"/>
    </source>
</evidence>
<dbReference type="RefSeq" id="WP_002643305.1">
    <property type="nucleotide sequence ID" value="NC_014623.1"/>
</dbReference>
<organism evidence="2 4">
    <name type="scientific">Stigmatella aurantiaca (strain DW4/3-1)</name>
    <dbReference type="NCBI Taxonomy" id="378806"/>
    <lineage>
        <taxon>Bacteria</taxon>
        <taxon>Pseudomonadati</taxon>
        <taxon>Myxococcota</taxon>
        <taxon>Myxococcia</taxon>
        <taxon>Myxococcales</taxon>
        <taxon>Cystobacterineae</taxon>
        <taxon>Archangiaceae</taxon>
        <taxon>Stigmatella</taxon>
    </lineage>
</organism>
<evidence type="ECO:0000313" key="3">
    <source>
        <dbReference type="Proteomes" id="UP000001351"/>
    </source>
</evidence>
<accession>Q08QM3</accession>
<keyword evidence="3" id="KW-1185">Reference proteome</keyword>
<dbReference type="PROSITE" id="PS51257">
    <property type="entry name" value="PROKAR_LIPOPROTEIN"/>
    <property type="match status" value="1"/>
</dbReference>
<dbReference type="KEGG" id="sur:STAUR_6295"/>
<dbReference type="OrthoDB" id="5519195at2"/>
<protein>
    <submittedName>
        <fullName evidence="2">Uncharacterized protein</fullName>
    </submittedName>
</protein>
<reference evidence="2 4" key="1">
    <citation type="submission" date="2006-04" db="EMBL/GenBank/DDBJ databases">
        <authorList>
            <person name="Nierman W.C."/>
        </authorList>
    </citation>
    <scope>NUCLEOTIDE SEQUENCE [LARGE SCALE GENOMIC DNA]</scope>
    <source>
        <strain evidence="2 4">DW4/3-1</strain>
    </source>
</reference>
<dbReference type="Proteomes" id="UP000032702">
    <property type="component" value="Unassembled WGS sequence"/>
</dbReference>
<dbReference type="EMBL" id="CP002271">
    <property type="protein sequence ID" value="ADO74052.1"/>
    <property type="molecule type" value="Genomic_DNA"/>
</dbReference>
<name>Q08QM3_STIAD</name>
<evidence type="ECO:0000313" key="2">
    <source>
        <dbReference type="EMBL" id="EAU62781.1"/>
    </source>
</evidence>